<dbReference type="GO" id="GO:0004888">
    <property type="term" value="F:transmembrane signaling receptor activity"/>
    <property type="evidence" value="ECO:0007669"/>
    <property type="project" value="InterPro"/>
</dbReference>
<evidence type="ECO:0000256" key="2">
    <source>
        <dbReference type="ARBA" id="ARBA00023224"/>
    </source>
</evidence>
<organism evidence="7 8">
    <name type="scientific">Marinospirillum celere</name>
    <dbReference type="NCBI Taxonomy" id="1122252"/>
    <lineage>
        <taxon>Bacteria</taxon>
        <taxon>Pseudomonadati</taxon>
        <taxon>Pseudomonadota</taxon>
        <taxon>Gammaproteobacteria</taxon>
        <taxon>Oceanospirillales</taxon>
        <taxon>Oceanospirillaceae</taxon>
        <taxon>Marinospirillum</taxon>
    </lineage>
</organism>
<dbReference type="Pfam" id="PF00015">
    <property type="entry name" value="MCPsignal"/>
    <property type="match status" value="1"/>
</dbReference>
<dbReference type="RefSeq" id="WP_091959731.1">
    <property type="nucleotide sequence ID" value="NZ_FOLH01000001.1"/>
</dbReference>
<evidence type="ECO:0000313" key="8">
    <source>
        <dbReference type="Proteomes" id="UP000199058"/>
    </source>
</evidence>
<sequence>MKNTLKLLGWLLVMVALGLFWWSGSAGLFAGLASASLLVAALLFTLPTTGQTLTKPTTSQLQKIYQADGQELASLSAEQMQAAEADYLSLKKMASRLAKSASLTAISTAEVSYHSDTMDRRLNIQEEKVSGISSTMESISVAIEQVSVNASNVSEMAASARDDSFQSRDALTSLMTDMRDLSSRSEQALDLIELLNEKSSSIQQVTQVIEGIAEQTNLLALNAAIEAARAGEHGRGFAVVADEVRSLASRTSESTRQVEEIVHEIQKSTHEVVDNIGHLMKQVSGGAAAVEQVGGRMESMTSQFDEVGHQINSIATAVGESHDHVQLIADALAELTEQISDGNSDMHDLAKQAQKLMDNAETINADIASQRVDSRHQQAYGLARKAADEVERLLEEALQQGKFSEQGLFEPDYKPIPNTEPTKYNTAFDRFTDQVLPPLQEPLRTSFPGGLSYAIAYDRHGYVPTHNDAYAHDQTGDPEVDLVKSRSKRIFKDPTGSRCASNTNKLLVQTYKRDTGEVVHDLSVPIYVRGKHWGGFRVGYTPE</sequence>
<dbReference type="PANTHER" id="PTHR32089:SF112">
    <property type="entry name" value="LYSOZYME-LIKE PROTEIN-RELATED"/>
    <property type="match status" value="1"/>
</dbReference>
<dbReference type="OrthoDB" id="2489132at2"/>
<protein>
    <submittedName>
        <fullName evidence="7">Methyl-accepting chemotaxis protein</fullName>
    </submittedName>
</protein>
<dbReference type="Gene3D" id="1.10.287.950">
    <property type="entry name" value="Methyl-accepting chemotaxis protein"/>
    <property type="match status" value="1"/>
</dbReference>
<dbReference type="EMBL" id="FOLH01000001">
    <property type="protein sequence ID" value="SFB91467.1"/>
    <property type="molecule type" value="Genomic_DNA"/>
</dbReference>
<keyword evidence="8" id="KW-1185">Reference proteome</keyword>
<feature type="coiled-coil region" evidence="5">
    <location>
        <begin position="332"/>
        <end position="400"/>
    </location>
</feature>
<dbReference type="Proteomes" id="UP000199058">
    <property type="component" value="Unassembled WGS sequence"/>
</dbReference>
<keyword evidence="5" id="KW-0175">Coiled coil</keyword>
<dbReference type="SUPFAM" id="SSF58104">
    <property type="entry name" value="Methyl-accepting chemotaxis protein (MCP) signaling domain"/>
    <property type="match status" value="1"/>
</dbReference>
<evidence type="ECO:0000256" key="1">
    <source>
        <dbReference type="ARBA" id="ARBA00004370"/>
    </source>
</evidence>
<comment type="subcellular location">
    <subcellularLocation>
        <location evidence="1">Membrane</location>
    </subcellularLocation>
</comment>
<accession>A0A1I1EWW3</accession>
<evidence type="ECO:0000256" key="5">
    <source>
        <dbReference type="SAM" id="Coils"/>
    </source>
</evidence>
<name>A0A1I1EWW3_9GAMM</name>
<comment type="similarity">
    <text evidence="3">Belongs to the methyl-accepting chemotaxis (MCP) protein family.</text>
</comment>
<feature type="domain" description="Methyl-accepting transducer" evidence="6">
    <location>
        <begin position="100"/>
        <end position="336"/>
    </location>
</feature>
<dbReference type="GO" id="GO:0006935">
    <property type="term" value="P:chemotaxis"/>
    <property type="evidence" value="ECO:0007669"/>
    <property type="project" value="InterPro"/>
</dbReference>
<evidence type="ECO:0000256" key="3">
    <source>
        <dbReference type="ARBA" id="ARBA00029447"/>
    </source>
</evidence>
<keyword evidence="2 4" id="KW-0807">Transducer</keyword>
<dbReference type="PROSITE" id="PS50111">
    <property type="entry name" value="CHEMOTAXIS_TRANSDUC_2"/>
    <property type="match status" value="1"/>
</dbReference>
<dbReference type="AlphaFoldDB" id="A0A1I1EWW3"/>
<reference evidence="7 8" key="1">
    <citation type="submission" date="2016-10" db="EMBL/GenBank/DDBJ databases">
        <authorList>
            <person name="de Groot N.N."/>
        </authorList>
    </citation>
    <scope>NUCLEOTIDE SEQUENCE [LARGE SCALE GENOMIC DNA]</scope>
    <source>
        <strain evidence="7 8">DSM 18438</strain>
    </source>
</reference>
<dbReference type="CDD" id="cd11386">
    <property type="entry name" value="MCP_signal"/>
    <property type="match status" value="1"/>
</dbReference>
<dbReference type="InterPro" id="IPR004090">
    <property type="entry name" value="Chemotax_Me-accpt_rcpt"/>
</dbReference>
<evidence type="ECO:0000259" key="6">
    <source>
        <dbReference type="PROSITE" id="PS50111"/>
    </source>
</evidence>
<dbReference type="InterPro" id="IPR004089">
    <property type="entry name" value="MCPsignal_dom"/>
</dbReference>
<gene>
    <name evidence="7" type="ORF">SAMN05660443_0905</name>
</gene>
<dbReference type="PRINTS" id="PR00260">
    <property type="entry name" value="CHEMTRNSDUCR"/>
</dbReference>
<dbReference type="PANTHER" id="PTHR32089">
    <property type="entry name" value="METHYL-ACCEPTING CHEMOTAXIS PROTEIN MCPB"/>
    <property type="match status" value="1"/>
</dbReference>
<evidence type="ECO:0000256" key="4">
    <source>
        <dbReference type="PROSITE-ProRule" id="PRU00284"/>
    </source>
</evidence>
<dbReference type="SMART" id="SM00283">
    <property type="entry name" value="MA"/>
    <property type="match status" value="1"/>
</dbReference>
<evidence type="ECO:0000313" key="7">
    <source>
        <dbReference type="EMBL" id="SFB91467.1"/>
    </source>
</evidence>
<dbReference type="STRING" id="1122252.SAMN05660443_0905"/>
<proteinExistence type="inferred from homology"/>
<dbReference type="GO" id="GO:0016020">
    <property type="term" value="C:membrane"/>
    <property type="evidence" value="ECO:0007669"/>
    <property type="project" value="UniProtKB-SubCell"/>
</dbReference>
<dbReference type="GO" id="GO:0007165">
    <property type="term" value="P:signal transduction"/>
    <property type="evidence" value="ECO:0007669"/>
    <property type="project" value="UniProtKB-KW"/>
</dbReference>